<feature type="region of interest" description="Disordered" evidence="1">
    <location>
        <begin position="178"/>
        <end position="238"/>
    </location>
</feature>
<feature type="compositionally biased region" description="Basic and acidic residues" evidence="1">
    <location>
        <begin position="213"/>
        <end position="227"/>
    </location>
</feature>
<gene>
    <name evidence="2" type="primary">Dgri\GH23687</name>
    <name evidence="2" type="ORF">Dgri_GH23687</name>
</gene>
<reference evidence="2 3" key="1">
    <citation type="journal article" date="2007" name="Nature">
        <title>Evolution of genes and genomes on the Drosophila phylogeny.</title>
        <authorList>
            <consortium name="Drosophila 12 Genomes Consortium"/>
            <person name="Clark A.G."/>
            <person name="Eisen M.B."/>
            <person name="Smith D.R."/>
            <person name="Bergman C.M."/>
            <person name="Oliver B."/>
            <person name="Markow T.A."/>
            <person name="Kaufman T.C."/>
            <person name="Kellis M."/>
            <person name="Gelbart W."/>
            <person name="Iyer V.N."/>
            <person name="Pollard D.A."/>
            <person name="Sackton T.B."/>
            <person name="Larracuente A.M."/>
            <person name="Singh N.D."/>
            <person name="Abad J.P."/>
            <person name="Abt D.N."/>
            <person name="Adryan B."/>
            <person name="Aguade M."/>
            <person name="Akashi H."/>
            <person name="Anderson W.W."/>
            <person name="Aquadro C.F."/>
            <person name="Ardell D.H."/>
            <person name="Arguello R."/>
            <person name="Artieri C.G."/>
            <person name="Barbash D.A."/>
            <person name="Barker D."/>
            <person name="Barsanti P."/>
            <person name="Batterham P."/>
            <person name="Batzoglou S."/>
            <person name="Begun D."/>
            <person name="Bhutkar A."/>
            <person name="Blanco E."/>
            <person name="Bosak S.A."/>
            <person name="Bradley R.K."/>
            <person name="Brand A.D."/>
            <person name="Brent M.R."/>
            <person name="Brooks A.N."/>
            <person name="Brown R.H."/>
            <person name="Butlin R.K."/>
            <person name="Caggese C."/>
            <person name="Calvi B.R."/>
            <person name="Bernardo de Carvalho A."/>
            <person name="Caspi A."/>
            <person name="Castrezana S."/>
            <person name="Celniker S.E."/>
            <person name="Chang J.L."/>
            <person name="Chapple C."/>
            <person name="Chatterji S."/>
            <person name="Chinwalla A."/>
            <person name="Civetta A."/>
            <person name="Clifton S.W."/>
            <person name="Comeron J.M."/>
            <person name="Costello J.C."/>
            <person name="Coyne J.A."/>
            <person name="Daub J."/>
            <person name="David R.G."/>
            <person name="Delcher A.L."/>
            <person name="Delehaunty K."/>
            <person name="Do C.B."/>
            <person name="Ebling H."/>
            <person name="Edwards K."/>
            <person name="Eickbush T."/>
            <person name="Evans J.D."/>
            <person name="Filipski A."/>
            <person name="Findeiss S."/>
            <person name="Freyhult E."/>
            <person name="Fulton L."/>
            <person name="Fulton R."/>
            <person name="Garcia A.C."/>
            <person name="Gardiner A."/>
            <person name="Garfield D.A."/>
            <person name="Garvin B.E."/>
            <person name="Gibson G."/>
            <person name="Gilbert D."/>
            <person name="Gnerre S."/>
            <person name="Godfrey J."/>
            <person name="Good R."/>
            <person name="Gotea V."/>
            <person name="Gravely B."/>
            <person name="Greenberg A.J."/>
            <person name="Griffiths-Jones S."/>
            <person name="Gross S."/>
            <person name="Guigo R."/>
            <person name="Gustafson E.A."/>
            <person name="Haerty W."/>
            <person name="Hahn M.W."/>
            <person name="Halligan D.L."/>
            <person name="Halpern A.L."/>
            <person name="Halter G.M."/>
            <person name="Han M.V."/>
            <person name="Heger A."/>
            <person name="Hillier L."/>
            <person name="Hinrichs A.S."/>
            <person name="Holmes I."/>
            <person name="Hoskins R.A."/>
            <person name="Hubisz M.J."/>
            <person name="Hultmark D."/>
            <person name="Huntley M.A."/>
            <person name="Jaffe D.B."/>
            <person name="Jagadeeshan S."/>
            <person name="Jeck W.R."/>
            <person name="Johnson J."/>
            <person name="Jones C.D."/>
            <person name="Jordan W.C."/>
            <person name="Karpen G.H."/>
            <person name="Kataoka E."/>
            <person name="Keightley P.D."/>
            <person name="Kheradpour P."/>
            <person name="Kirkness E.F."/>
            <person name="Koerich L.B."/>
            <person name="Kristiansen K."/>
            <person name="Kudrna D."/>
            <person name="Kulathinal R.J."/>
            <person name="Kumar S."/>
            <person name="Kwok R."/>
            <person name="Lander E."/>
            <person name="Langley C.H."/>
            <person name="Lapoint R."/>
            <person name="Lazzaro B.P."/>
            <person name="Lee S.J."/>
            <person name="Levesque L."/>
            <person name="Li R."/>
            <person name="Lin C.F."/>
            <person name="Lin M.F."/>
            <person name="Lindblad-Toh K."/>
            <person name="Llopart A."/>
            <person name="Long M."/>
            <person name="Low L."/>
            <person name="Lozovsky E."/>
            <person name="Lu J."/>
            <person name="Luo M."/>
            <person name="Machado C.A."/>
            <person name="Makalowski W."/>
            <person name="Marzo M."/>
            <person name="Matsuda M."/>
            <person name="Matzkin L."/>
            <person name="McAllister B."/>
            <person name="McBride C.S."/>
            <person name="McKernan B."/>
            <person name="McKernan K."/>
            <person name="Mendez-Lago M."/>
            <person name="Minx P."/>
            <person name="Mollenhauer M.U."/>
            <person name="Montooth K."/>
            <person name="Mount S.M."/>
            <person name="Mu X."/>
            <person name="Myers E."/>
            <person name="Negre B."/>
            <person name="Newfeld S."/>
            <person name="Nielsen R."/>
            <person name="Noor M.A."/>
            <person name="O'Grady P."/>
            <person name="Pachter L."/>
            <person name="Papaceit M."/>
            <person name="Parisi M.J."/>
            <person name="Parisi M."/>
            <person name="Parts L."/>
            <person name="Pedersen J.S."/>
            <person name="Pesole G."/>
            <person name="Phillippy A.M."/>
            <person name="Ponting C.P."/>
            <person name="Pop M."/>
            <person name="Porcelli D."/>
            <person name="Powell J.R."/>
            <person name="Prohaska S."/>
            <person name="Pruitt K."/>
            <person name="Puig M."/>
            <person name="Quesneville H."/>
            <person name="Ram K.R."/>
            <person name="Rand D."/>
            <person name="Rasmussen M.D."/>
            <person name="Reed L.K."/>
            <person name="Reenan R."/>
            <person name="Reily A."/>
            <person name="Remington K.A."/>
            <person name="Rieger T.T."/>
            <person name="Ritchie M.G."/>
            <person name="Robin C."/>
            <person name="Rogers Y.H."/>
            <person name="Rohde C."/>
            <person name="Rozas J."/>
            <person name="Rubenfield M.J."/>
            <person name="Ruiz A."/>
            <person name="Russo S."/>
            <person name="Salzberg S.L."/>
            <person name="Sanchez-Gracia A."/>
            <person name="Saranga D.J."/>
            <person name="Sato H."/>
            <person name="Schaeffer S.W."/>
            <person name="Schatz M.C."/>
            <person name="Schlenke T."/>
            <person name="Schwartz R."/>
            <person name="Segarra C."/>
            <person name="Singh R.S."/>
            <person name="Sirot L."/>
            <person name="Sirota M."/>
            <person name="Sisneros N.B."/>
            <person name="Smith C.D."/>
            <person name="Smith T.F."/>
            <person name="Spieth J."/>
            <person name="Stage D.E."/>
            <person name="Stark A."/>
            <person name="Stephan W."/>
            <person name="Strausberg R.L."/>
            <person name="Strempel S."/>
            <person name="Sturgill D."/>
            <person name="Sutton G."/>
            <person name="Sutton G.G."/>
            <person name="Tao W."/>
            <person name="Teichmann S."/>
            <person name="Tobari Y.N."/>
            <person name="Tomimura Y."/>
            <person name="Tsolas J.M."/>
            <person name="Valente V.L."/>
            <person name="Venter E."/>
            <person name="Venter J.C."/>
            <person name="Vicario S."/>
            <person name="Vieira F.G."/>
            <person name="Vilella A.J."/>
            <person name="Villasante A."/>
            <person name="Walenz B."/>
            <person name="Wang J."/>
            <person name="Wasserman M."/>
            <person name="Watts T."/>
            <person name="Wilson D."/>
            <person name="Wilson R.K."/>
            <person name="Wing R.A."/>
            <person name="Wolfner M.F."/>
            <person name="Wong A."/>
            <person name="Wong G.K."/>
            <person name="Wu C.I."/>
            <person name="Wu G."/>
            <person name="Yamamoto D."/>
            <person name="Yang H.P."/>
            <person name="Yang S.P."/>
            <person name="Yorke J.A."/>
            <person name="Yoshida K."/>
            <person name="Zdobnov E."/>
            <person name="Zhang P."/>
            <person name="Zhang Y."/>
            <person name="Zimin A.V."/>
            <person name="Baldwin J."/>
            <person name="Abdouelleil A."/>
            <person name="Abdulkadir J."/>
            <person name="Abebe A."/>
            <person name="Abera B."/>
            <person name="Abreu J."/>
            <person name="Acer S.C."/>
            <person name="Aftuck L."/>
            <person name="Alexander A."/>
            <person name="An P."/>
            <person name="Anderson E."/>
            <person name="Anderson S."/>
            <person name="Arachi H."/>
            <person name="Azer M."/>
            <person name="Bachantsang P."/>
            <person name="Barry A."/>
            <person name="Bayul T."/>
            <person name="Berlin A."/>
            <person name="Bessette D."/>
            <person name="Bloom T."/>
            <person name="Blye J."/>
            <person name="Boguslavskiy L."/>
            <person name="Bonnet C."/>
            <person name="Boukhgalter B."/>
            <person name="Bourzgui I."/>
            <person name="Brown A."/>
            <person name="Cahill P."/>
            <person name="Channer S."/>
            <person name="Cheshatsang Y."/>
            <person name="Chuda L."/>
            <person name="Citroen M."/>
            <person name="Collymore A."/>
            <person name="Cooke P."/>
            <person name="Costello M."/>
            <person name="D'Aco K."/>
            <person name="Daza R."/>
            <person name="De Haan G."/>
            <person name="DeGray S."/>
            <person name="DeMaso C."/>
            <person name="Dhargay N."/>
            <person name="Dooley K."/>
            <person name="Dooley E."/>
            <person name="Doricent M."/>
            <person name="Dorje P."/>
            <person name="Dorjee K."/>
            <person name="Dupes A."/>
            <person name="Elong R."/>
            <person name="Falk J."/>
            <person name="Farina A."/>
            <person name="Faro S."/>
            <person name="Ferguson D."/>
            <person name="Fisher S."/>
            <person name="Foley C.D."/>
            <person name="Franke A."/>
            <person name="Friedrich D."/>
            <person name="Gadbois L."/>
            <person name="Gearin G."/>
            <person name="Gearin C.R."/>
            <person name="Giannoukos G."/>
            <person name="Goode T."/>
            <person name="Graham J."/>
            <person name="Grandbois E."/>
            <person name="Grewal S."/>
            <person name="Gyaltsen K."/>
            <person name="Hafez N."/>
            <person name="Hagos B."/>
            <person name="Hall J."/>
            <person name="Henson C."/>
            <person name="Hollinger A."/>
            <person name="Honan T."/>
            <person name="Huard M.D."/>
            <person name="Hughes L."/>
            <person name="Hurhula B."/>
            <person name="Husby M.E."/>
            <person name="Kamat A."/>
            <person name="Kanga B."/>
            <person name="Kashin S."/>
            <person name="Khazanovich D."/>
            <person name="Kisner P."/>
            <person name="Lance K."/>
            <person name="Lara M."/>
            <person name="Lee W."/>
            <person name="Lennon N."/>
            <person name="Letendre F."/>
            <person name="LeVine R."/>
            <person name="Lipovsky A."/>
            <person name="Liu X."/>
            <person name="Liu J."/>
            <person name="Liu S."/>
            <person name="Lokyitsang T."/>
            <person name="Lokyitsang Y."/>
            <person name="Lubonja R."/>
            <person name="Lui A."/>
            <person name="MacDonald P."/>
            <person name="Magnisalis V."/>
            <person name="Maru K."/>
            <person name="Matthews C."/>
            <person name="McCusker W."/>
            <person name="McDonough S."/>
            <person name="Mehta T."/>
            <person name="Meldrim J."/>
            <person name="Meneus L."/>
            <person name="Mihai O."/>
            <person name="Mihalev A."/>
            <person name="Mihova T."/>
            <person name="Mittelman R."/>
            <person name="Mlenga V."/>
            <person name="Montmayeur A."/>
            <person name="Mulrain L."/>
            <person name="Navidi A."/>
            <person name="Naylor J."/>
            <person name="Negash T."/>
            <person name="Nguyen T."/>
            <person name="Nguyen N."/>
            <person name="Nicol R."/>
            <person name="Norbu C."/>
            <person name="Norbu N."/>
            <person name="Novod N."/>
            <person name="O'Neill B."/>
            <person name="Osman S."/>
            <person name="Markiewicz E."/>
            <person name="Oyono O.L."/>
            <person name="Patti C."/>
            <person name="Phunkhang P."/>
            <person name="Pierre F."/>
            <person name="Priest M."/>
            <person name="Raghuraman S."/>
            <person name="Rege F."/>
            <person name="Reyes R."/>
            <person name="Rise C."/>
            <person name="Rogov P."/>
            <person name="Ross K."/>
            <person name="Ryan E."/>
            <person name="Settipalli S."/>
            <person name="Shea T."/>
            <person name="Sherpa N."/>
            <person name="Shi L."/>
            <person name="Shih D."/>
            <person name="Sparrow T."/>
            <person name="Spaulding J."/>
            <person name="Stalker J."/>
            <person name="Stange-Thomann N."/>
            <person name="Stavropoulos S."/>
            <person name="Stone C."/>
            <person name="Strader C."/>
            <person name="Tesfaye S."/>
            <person name="Thomson T."/>
            <person name="Thoulutsang Y."/>
            <person name="Thoulutsang D."/>
            <person name="Topham K."/>
            <person name="Topping I."/>
            <person name="Tsamla T."/>
            <person name="Vassiliev H."/>
            <person name="Vo A."/>
            <person name="Wangchuk T."/>
            <person name="Wangdi T."/>
            <person name="Weiand M."/>
            <person name="Wilkinson J."/>
            <person name="Wilson A."/>
            <person name="Yadav S."/>
            <person name="Young G."/>
            <person name="Yu Q."/>
            <person name="Zembek L."/>
            <person name="Zhong D."/>
            <person name="Zimmer A."/>
            <person name="Zwirko Z."/>
            <person name="Jaffe D.B."/>
            <person name="Alvarez P."/>
            <person name="Brockman W."/>
            <person name="Butler J."/>
            <person name="Chin C."/>
            <person name="Gnerre S."/>
            <person name="Grabherr M."/>
            <person name="Kleber M."/>
            <person name="Mauceli E."/>
            <person name="MacCallum I."/>
        </authorList>
    </citation>
    <scope>NUCLEOTIDE SEQUENCE [LARGE SCALE GENOMIC DNA]</scope>
    <source>
        <strain evidence="3">Tucson 15287-2541.00</strain>
    </source>
</reference>
<dbReference type="EMBL" id="CH919354">
    <property type="protein sequence ID" value="EDW04499.1"/>
    <property type="molecule type" value="Genomic_DNA"/>
</dbReference>
<evidence type="ECO:0000313" key="3">
    <source>
        <dbReference type="Proteomes" id="UP000001070"/>
    </source>
</evidence>
<evidence type="ECO:0000256" key="1">
    <source>
        <dbReference type="SAM" id="MobiDB-lite"/>
    </source>
</evidence>
<dbReference type="InParanoid" id="B4K2K3"/>
<protein>
    <submittedName>
        <fullName evidence="2">GH23687</fullName>
    </submittedName>
</protein>
<proteinExistence type="predicted"/>
<keyword evidence="3" id="KW-1185">Reference proteome</keyword>
<feature type="compositionally biased region" description="Basic and acidic residues" evidence="1">
    <location>
        <begin position="187"/>
        <end position="205"/>
    </location>
</feature>
<organism evidence="3">
    <name type="scientific">Drosophila grimshawi</name>
    <name type="common">Hawaiian fruit fly</name>
    <name type="synonym">Idiomyia grimshawi</name>
    <dbReference type="NCBI Taxonomy" id="7222"/>
    <lineage>
        <taxon>Eukaryota</taxon>
        <taxon>Metazoa</taxon>
        <taxon>Ecdysozoa</taxon>
        <taxon>Arthropoda</taxon>
        <taxon>Hexapoda</taxon>
        <taxon>Insecta</taxon>
        <taxon>Pterygota</taxon>
        <taxon>Neoptera</taxon>
        <taxon>Endopterygota</taxon>
        <taxon>Diptera</taxon>
        <taxon>Brachycera</taxon>
        <taxon>Muscomorpha</taxon>
        <taxon>Ephydroidea</taxon>
        <taxon>Drosophilidae</taxon>
        <taxon>Drosophila</taxon>
        <taxon>Hawaiian Drosophila</taxon>
    </lineage>
</organism>
<dbReference type="KEGG" id="dgr:6571306"/>
<dbReference type="OrthoDB" id="7883029at2759"/>
<evidence type="ECO:0000313" key="2">
    <source>
        <dbReference type="EMBL" id="EDW04499.1"/>
    </source>
</evidence>
<name>B4K2K3_DROGR</name>
<dbReference type="AlphaFoldDB" id="B4K2K3"/>
<feature type="region of interest" description="Disordered" evidence="1">
    <location>
        <begin position="19"/>
        <end position="40"/>
    </location>
</feature>
<accession>B4K2K3</accession>
<feature type="compositionally biased region" description="Pro residues" evidence="1">
    <location>
        <begin position="228"/>
        <end position="238"/>
    </location>
</feature>
<dbReference type="Proteomes" id="UP000001070">
    <property type="component" value="Unassembled WGS sequence"/>
</dbReference>
<dbReference type="HOGENOM" id="CLU_1166910_0_0_1"/>
<sequence>MQVLIRGFLNGSLGWAKVPSPKSAATPATGKKKLSESDKPDLDMNKCFETLRTELSNQNAESKLDLFTEWDTLVEDVLVKDISNYCPMLRFITEDQMNHKRRSASRLNISKPSYLKHALIMHGLGTDISYPVSQLENIKKVTSTAHALRSVGSSQRNVCMVVQEFANMADQDLIQLQQEPGDDQPEDWIKNEIRDSEYEAEPEYKPKRKRIQRKENVKTRPAERIDSPPDPPLPGHSL</sequence>